<dbReference type="CDD" id="cd01948">
    <property type="entry name" value="EAL"/>
    <property type="match status" value="1"/>
</dbReference>
<reference evidence="3 4" key="2">
    <citation type="submission" date="2017-07" db="EMBL/GenBank/DDBJ databases">
        <title>Candidatus Dactylopiibacterium carminicum, a nitrogen-fixing symbiont of the cochineal insect Dactylopius coccus and Dactylopius opuntiae (Hemiptera: Coccoidea: Dactylopiidae).</title>
        <authorList>
            <person name="Vera A."/>
        </authorList>
    </citation>
    <scope>NUCLEOTIDE SEQUENCE [LARGE SCALE GENOMIC DNA]</scope>
    <source>
        <strain evidence="3 4">NFDCM</strain>
    </source>
</reference>
<dbReference type="SMART" id="SM00052">
    <property type="entry name" value="EAL"/>
    <property type="match status" value="1"/>
</dbReference>
<feature type="domain" description="EAL" evidence="1">
    <location>
        <begin position="19"/>
        <end position="268"/>
    </location>
</feature>
<dbReference type="Proteomes" id="UP000623509">
    <property type="component" value="Unassembled WGS sequence"/>
</dbReference>
<name>A0A272ERX7_9RHOO</name>
<dbReference type="SUPFAM" id="SSF141868">
    <property type="entry name" value="EAL domain-like"/>
    <property type="match status" value="1"/>
</dbReference>
<organism evidence="3 4">
    <name type="scientific">Candidatus Dactylopiibacterium carminicum</name>
    <dbReference type="NCBI Taxonomy" id="857335"/>
    <lineage>
        <taxon>Bacteria</taxon>
        <taxon>Pseudomonadati</taxon>
        <taxon>Pseudomonadota</taxon>
        <taxon>Betaproteobacteria</taxon>
        <taxon>Rhodocyclales</taxon>
        <taxon>Rhodocyclaceae</taxon>
        <taxon>Candidatus Dactylopiibacterium</taxon>
    </lineage>
</organism>
<dbReference type="Gene3D" id="3.20.20.450">
    <property type="entry name" value="EAL domain"/>
    <property type="match status" value="1"/>
</dbReference>
<dbReference type="PANTHER" id="PTHR33121">
    <property type="entry name" value="CYCLIC DI-GMP PHOSPHODIESTERASE PDEF"/>
    <property type="match status" value="1"/>
</dbReference>
<protein>
    <recommendedName>
        <fullName evidence="1">EAL domain-containing protein</fullName>
    </recommendedName>
</protein>
<dbReference type="AlphaFoldDB" id="A0A272ERX7"/>
<evidence type="ECO:0000259" key="1">
    <source>
        <dbReference type="PROSITE" id="PS50883"/>
    </source>
</evidence>
<gene>
    <name evidence="2" type="ORF">BGI27_10440</name>
    <name evidence="3" type="ORF">CGU29_09955</name>
</gene>
<comment type="caution">
    <text evidence="3">The sequence shown here is derived from an EMBL/GenBank/DDBJ whole genome shotgun (WGS) entry which is preliminary data.</text>
</comment>
<reference evidence="2 5" key="1">
    <citation type="submission" date="2016-08" db="EMBL/GenBank/DDBJ databases">
        <title>Candidatus Dactylopiibacterium carminicum genome sequence.</title>
        <authorList>
            <person name="Ramirez-Puebla S.T."/>
            <person name="Ormeno-Orrillo E."/>
            <person name="Vera-Ponce De Leon A."/>
            <person name="Luis L."/>
            <person name="Sanchez-Flores A."/>
            <person name="Monica R."/>
            <person name="Martinez-Romero E."/>
        </authorList>
    </citation>
    <scope>NUCLEOTIDE SEQUENCE [LARGE SCALE GENOMIC DNA]</scope>
    <source>
        <strain evidence="2">END1</strain>
    </source>
</reference>
<dbReference type="EMBL" id="NMRN01000028">
    <property type="protein sequence ID" value="PAS92861.1"/>
    <property type="molecule type" value="Genomic_DNA"/>
</dbReference>
<dbReference type="RefSeq" id="WP_095524826.1">
    <property type="nucleotide sequence ID" value="NZ_MDUX01000032.1"/>
</dbReference>
<evidence type="ECO:0000313" key="3">
    <source>
        <dbReference type="EMBL" id="PAS92861.1"/>
    </source>
</evidence>
<dbReference type="PROSITE" id="PS50883">
    <property type="entry name" value="EAL"/>
    <property type="match status" value="1"/>
</dbReference>
<dbReference type="Pfam" id="PF00563">
    <property type="entry name" value="EAL"/>
    <property type="match status" value="1"/>
</dbReference>
<keyword evidence="5" id="KW-1185">Reference proteome</keyword>
<dbReference type="InterPro" id="IPR035919">
    <property type="entry name" value="EAL_sf"/>
</dbReference>
<dbReference type="Proteomes" id="UP000216107">
    <property type="component" value="Unassembled WGS sequence"/>
</dbReference>
<dbReference type="OrthoDB" id="9813903at2"/>
<sequence length="376" mass="41594">MCPASLAFSADHAPQTGVDVTHPQALDEIIGRAALDVVFQPILGLSTRTYLGYEGLVRPRGTVFDGPTSLFAAAERCGRTNALDHACRTRIFEEFARQQVPGTLFLNATPASLHDPAFQNGATLSLMRQLNIPPSRVVIEITENQRIADFDHFRDALAHFRSLGYRIAIDDLGQGMSNLRMWTEIHPDFVKIDRHFIHGISDDPLKFQLVRAMHGMAETCGASLIAEGVERVEDFNTLRDLGIPFVQGFFIARPATEVQLQVCEPVLNALNATRIAVFPGYTAAPAGKVSARALLRQVAPVSPQLDNDGVFVRFETDPALQAIPVVDHERIPLGIIMRSAMIDRFARPYRRELYGRKPCAQLMDTSPLIIDESMPI</sequence>
<dbReference type="EMBL" id="MDUX01000032">
    <property type="protein sequence ID" value="KAF7598953.1"/>
    <property type="molecule type" value="Genomic_DNA"/>
</dbReference>
<evidence type="ECO:0000313" key="2">
    <source>
        <dbReference type="EMBL" id="KAF7598953.1"/>
    </source>
</evidence>
<accession>A0A272ERX7</accession>
<proteinExistence type="predicted"/>
<dbReference type="PANTHER" id="PTHR33121:SF76">
    <property type="entry name" value="SIGNALING PROTEIN"/>
    <property type="match status" value="1"/>
</dbReference>
<evidence type="ECO:0000313" key="4">
    <source>
        <dbReference type="Proteomes" id="UP000216107"/>
    </source>
</evidence>
<dbReference type="InterPro" id="IPR001633">
    <property type="entry name" value="EAL_dom"/>
</dbReference>
<dbReference type="GO" id="GO:0071111">
    <property type="term" value="F:cyclic-guanylate-specific phosphodiesterase activity"/>
    <property type="evidence" value="ECO:0007669"/>
    <property type="project" value="InterPro"/>
</dbReference>
<evidence type="ECO:0000313" key="5">
    <source>
        <dbReference type="Proteomes" id="UP000623509"/>
    </source>
</evidence>
<dbReference type="InterPro" id="IPR050706">
    <property type="entry name" value="Cyclic-di-GMP_PDE-like"/>
</dbReference>